<dbReference type="Proteomes" id="UP000034894">
    <property type="component" value="Unassembled WGS sequence"/>
</dbReference>
<dbReference type="GO" id="GO:0016301">
    <property type="term" value="F:kinase activity"/>
    <property type="evidence" value="ECO:0007669"/>
    <property type="project" value="UniProtKB-KW"/>
</dbReference>
<reference evidence="11 12" key="1">
    <citation type="journal article" date="2015" name="Nature">
        <title>rRNA introns, odd ribosomes, and small enigmatic genomes across a large radiation of phyla.</title>
        <authorList>
            <person name="Brown C.T."/>
            <person name="Hug L.A."/>
            <person name="Thomas B.C."/>
            <person name="Sharon I."/>
            <person name="Castelle C.J."/>
            <person name="Singh A."/>
            <person name="Wilkins M.J."/>
            <person name="Williams K.H."/>
            <person name="Banfield J.F."/>
        </authorList>
    </citation>
    <scope>NUCLEOTIDE SEQUENCE [LARGE SCALE GENOMIC DNA]</scope>
</reference>
<dbReference type="InterPro" id="IPR029099">
    <property type="entry name" value="Pribosyltran_N"/>
</dbReference>
<dbReference type="GO" id="GO:0006015">
    <property type="term" value="P:5-phosphoribose 1-diphosphate biosynthetic process"/>
    <property type="evidence" value="ECO:0007669"/>
    <property type="project" value="TreeGrafter"/>
</dbReference>
<evidence type="ECO:0000313" key="12">
    <source>
        <dbReference type="Proteomes" id="UP000034894"/>
    </source>
</evidence>
<dbReference type="SMART" id="SM01400">
    <property type="entry name" value="Pribosyltran_N"/>
    <property type="match status" value="1"/>
</dbReference>
<evidence type="ECO:0000256" key="6">
    <source>
        <dbReference type="ARBA" id="ARBA00022777"/>
    </source>
</evidence>
<evidence type="ECO:0000313" key="11">
    <source>
        <dbReference type="EMBL" id="KKS97614.1"/>
    </source>
</evidence>
<dbReference type="AlphaFoldDB" id="A0A0G1DIX3"/>
<evidence type="ECO:0000259" key="10">
    <source>
        <dbReference type="Pfam" id="PF13793"/>
    </source>
</evidence>
<dbReference type="CDD" id="cd06223">
    <property type="entry name" value="PRTases_typeI"/>
    <property type="match status" value="1"/>
</dbReference>
<name>A0A0G1DIX3_9BACT</name>
<dbReference type="InterPro" id="IPR029057">
    <property type="entry name" value="PRTase-like"/>
</dbReference>
<evidence type="ECO:0000256" key="8">
    <source>
        <dbReference type="ARBA" id="ARBA00022842"/>
    </source>
</evidence>
<dbReference type="GO" id="GO:0002189">
    <property type="term" value="C:ribose phosphate diphosphokinase complex"/>
    <property type="evidence" value="ECO:0007669"/>
    <property type="project" value="TreeGrafter"/>
</dbReference>
<organism evidence="11 12">
    <name type="scientific">Candidatus Gottesmanbacteria bacterium GW2011_GWA2_43_14</name>
    <dbReference type="NCBI Taxonomy" id="1618443"/>
    <lineage>
        <taxon>Bacteria</taxon>
        <taxon>Candidatus Gottesmaniibacteriota</taxon>
    </lineage>
</organism>
<keyword evidence="5" id="KW-0547">Nucleotide-binding</keyword>
<dbReference type="NCBIfam" id="TIGR01251">
    <property type="entry name" value="ribP_PPkin"/>
    <property type="match status" value="1"/>
</dbReference>
<gene>
    <name evidence="11" type="ORF">UV73_C0007G0057</name>
</gene>
<sequence length="302" mass="33348">MDSIIFSGNSNPELTAQITSELKIPLGKAEIIRFADSECRVRIEEDVEGKNIFVIQSLSNPVDEHLMEFLLMGDAVKRGEPRKMIAVLPYHSYARQDRIHRPGECLSAQVVAKMIESVGFDKLITLELHNESIVGFFKIPVVHVSGLEVFRKRVTDLKEDVVIITPDAGALKRSQKFAESLDLPLALIEKKRDLERPHKILSMRVVGDVKNRTAVIVDDVIVTGGTLINAAFLLKEKGAKKVIAAATHADFVGGADKILQDSPLDQVWVTDTIFIPPSKNFPKLKISSIASTLSGTMAKMVK</sequence>
<dbReference type="PANTHER" id="PTHR10210">
    <property type="entry name" value="RIBOSE-PHOSPHATE DIPHOSPHOKINASE FAMILY MEMBER"/>
    <property type="match status" value="1"/>
</dbReference>
<dbReference type="NCBIfam" id="NF002320">
    <property type="entry name" value="PRK01259.1"/>
    <property type="match status" value="1"/>
</dbReference>
<dbReference type="FunFam" id="3.40.50.2020:FF:000007">
    <property type="entry name" value="Ribose-phosphate pyrophosphokinase"/>
    <property type="match status" value="1"/>
</dbReference>
<evidence type="ECO:0000256" key="4">
    <source>
        <dbReference type="ARBA" id="ARBA00022727"/>
    </source>
</evidence>
<dbReference type="PANTHER" id="PTHR10210:SF32">
    <property type="entry name" value="RIBOSE-PHOSPHATE PYROPHOSPHOKINASE 2"/>
    <property type="match status" value="1"/>
</dbReference>
<feature type="domain" description="Ribose-phosphate pyrophosphokinase N-terminal" evidence="10">
    <location>
        <begin position="4"/>
        <end position="119"/>
    </location>
</feature>
<dbReference type="Pfam" id="PF14572">
    <property type="entry name" value="Pribosyl_synth"/>
    <property type="match status" value="1"/>
</dbReference>
<comment type="catalytic activity">
    <reaction evidence="9">
        <text>D-ribose 5-phosphate + ATP = 5-phospho-alpha-D-ribose 1-diphosphate + AMP + H(+)</text>
        <dbReference type="Rhea" id="RHEA:15609"/>
        <dbReference type="ChEBI" id="CHEBI:15378"/>
        <dbReference type="ChEBI" id="CHEBI:30616"/>
        <dbReference type="ChEBI" id="CHEBI:58017"/>
        <dbReference type="ChEBI" id="CHEBI:78346"/>
        <dbReference type="ChEBI" id="CHEBI:456215"/>
        <dbReference type="EC" id="2.7.6.1"/>
    </reaction>
</comment>
<evidence type="ECO:0000256" key="7">
    <source>
        <dbReference type="ARBA" id="ARBA00022840"/>
    </source>
</evidence>
<evidence type="ECO:0000256" key="3">
    <source>
        <dbReference type="ARBA" id="ARBA00022723"/>
    </source>
</evidence>
<proteinExistence type="predicted"/>
<evidence type="ECO:0000256" key="5">
    <source>
        <dbReference type="ARBA" id="ARBA00022741"/>
    </source>
</evidence>
<dbReference type="InterPro" id="IPR005946">
    <property type="entry name" value="Rib-P_diPkinase"/>
</dbReference>
<dbReference type="GO" id="GO:0004749">
    <property type="term" value="F:ribose phosphate diphosphokinase activity"/>
    <property type="evidence" value="ECO:0007669"/>
    <property type="project" value="UniProtKB-EC"/>
</dbReference>
<evidence type="ECO:0000256" key="1">
    <source>
        <dbReference type="ARBA" id="ARBA00013247"/>
    </source>
</evidence>
<comment type="caution">
    <text evidence="11">The sequence shown here is derived from an EMBL/GenBank/DDBJ whole genome shotgun (WGS) entry which is preliminary data.</text>
</comment>
<dbReference type="EMBL" id="LCFP01000007">
    <property type="protein sequence ID" value="KKS97614.1"/>
    <property type="molecule type" value="Genomic_DNA"/>
</dbReference>
<keyword evidence="7" id="KW-0067">ATP-binding</keyword>
<dbReference type="Pfam" id="PF13793">
    <property type="entry name" value="Pribosyltran_N"/>
    <property type="match status" value="1"/>
</dbReference>
<keyword evidence="3" id="KW-0479">Metal-binding</keyword>
<accession>A0A0G1DIX3</accession>
<dbReference type="EC" id="2.7.6.1" evidence="1"/>
<dbReference type="GO" id="GO:0006164">
    <property type="term" value="P:purine nucleotide biosynthetic process"/>
    <property type="evidence" value="ECO:0007669"/>
    <property type="project" value="TreeGrafter"/>
</dbReference>
<protein>
    <recommendedName>
        <fullName evidence="1">ribose-phosphate diphosphokinase</fullName>
        <ecNumber evidence="1">2.7.6.1</ecNumber>
    </recommendedName>
</protein>
<evidence type="ECO:0000256" key="2">
    <source>
        <dbReference type="ARBA" id="ARBA00022679"/>
    </source>
</evidence>
<evidence type="ECO:0000256" key="9">
    <source>
        <dbReference type="ARBA" id="ARBA00049535"/>
    </source>
</evidence>
<dbReference type="GO" id="GO:0005524">
    <property type="term" value="F:ATP binding"/>
    <property type="evidence" value="ECO:0007669"/>
    <property type="project" value="UniProtKB-KW"/>
</dbReference>
<dbReference type="SUPFAM" id="SSF53271">
    <property type="entry name" value="PRTase-like"/>
    <property type="match status" value="2"/>
</dbReference>
<keyword evidence="4" id="KW-0545">Nucleotide biosynthesis</keyword>
<dbReference type="InterPro" id="IPR000836">
    <property type="entry name" value="PRTase_dom"/>
</dbReference>
<keyword evidence="8" id="KW-0460">Magnesium</keyword>
<keyword evidence="6 11" id="KW-0418">Kinase</keyword>
<keyword evidence="2 11" id="KW-0808">Transferase</keyword>
<dbReference type="GO" id="GO:0000287">
    <property type="term" value="F:magnesium ion binding"/>
    <property type="evidence" value="ECO:0007669"/>
    <property type="project" value="InterPro"/>
</dbReference>
<dbReference type="Gene3D" id="3.40.50.2020">
    <property type="match status" value="2"/>
</dbReference>
<dbReference type="GO" id="GO:0005737">
    <property type="term" value="C:cytoplasm"/>
    <property type="evidence" value="ECO:0007669"/>
    <property type="project" value="TreeGrafter"/>
</dbReference>
<dbReference type="STRING" id="1618443.UV73_C0007G0057"/>